<evidence type="ECO:0000313" key="2">
    <source>
        <dbReference type="Proteomes" id="UP000036403"/>
    </source>
</evidence>
<comment type="caution">
    <text evidence="1">The sequence shown here is derived from an EMBL/GenBank/DDBJ whole genome shotgun (WGS) entry which is preliminary data.</text>
</comment>
<dbReference type="OrthoDB" id="542013at2759"/>
<reference evidence="1 2" key="1">
    <citation type="submission" date="2015-04" db="EMBL/GenBank/DDBJ databases">
        <title>Lasius niger genome sequencing.</title>
        <authorList>
            <person name="Konorov E.A."/>
            <person name="Nikitin M.A."/>
            <person name="Kirill M.V."/>
            <person name="Chang P."/>
        </authorList>
    </citation>
    <scope>NUCLEOTIDE SEQUENCE [LARGE SCALE GENOMIC DNA]</scope>
    <source>
        <tissue evidence="1">Whole</tissue>
    </source>
</reference>
<accession>A0A0J7KZ14</accession>
<proteinExistence type="predicted"/>
<dbReference type="Proteomes" id="UP000036403">
    <property type="component" value="Unassembled WGS sequence"/>
</dbReference>
<dbReference type="STRING" id="67767.A0A0J7KZ14"/>
<organism evidence="1 2">
    <name type="scientific">Lasius niger</name>
    <name type="common">Black garden ant</name>
    <dbReference type="NCBI Taxonomy" id="67767"/>
    <lineage>
        <taxon>Eukaryota</taxon>
        <taxon>Metazoa</taxon>
        <taxon>Ecdysozoa</taxon>
        <taxon>Arthropoda</taxon>
        <taxon>Hexapoda</taxon>
        <taxon>Insecta</taxon>
        <taxon>Pterygota</taxon>
        <taxon>Neoptera</taxon>
        <taxon>Endopterygota</taxon>
        <taxon>Hymenoptera</taxon>
        <taxon>Apocrita</taxon>
        <taxon>Aculeata</taxon>
        <taxon>Formicoidea</taxon>
        <taxon>Formicidae</taxon>
        <taxon>Formicinae</taxon>
        <taxon>Lasius</taxon>
        <taxon>Lasius</taxon>
    </lineage>
</organism>
<evidence type="ECO:0000313" key="1">
    <source>
        <dbReference type="EMBL" id="KMQ95519.1"/>
    </source>
</evidence>
<dbReference type="PaxDb" id="67767-A0A0J7KZ14"/>
<dbReference type="AlphaFoldDB" id="A0A0J7KZ14"/>
<keyword evidence="2" id="KW-1185">Reference proteome</keyword>
<gene>
    <name evidence="1" type="ORF">RF55_4256</name>
</gene>
<dbReference type="EMBL" id="LBMM01001928">
    <property type="protein sequence ID" value="KMQ95519.1"/>
    <property type="molecule type" value="Genomic_DNA"/>
</dbReference>
<name>A0A0J7KZ14_LASNI</name>
<protein>
    <submittedName>
        <fullName evidence="1">Protein tyrosine phosphatase domain-containing protein 1</fullName>
    </submittedName>
</protein>
<sequence>MKIQRLGHLSIWQYRTSFRIVYYYNFALKDYGDATMGKLLDMVKVVAFAVQEGRVAIHCHAVRSYATGLDDNCVDDVLGDGIHDQDLLDNDCYKEIQSHMDLRNVARNDYETVTAEEAIKALIRNSASLPDPIKKRLHDYQSDLNHRCTAWQRLELETNLEVLSTLLFEWLESLKHPLLDVDSLSYIVVWSSKPQRCLGKLSVCTRYLLEYLLRFVTRLRPVTTESQSLITKRLMAALTQQTIWIKNSFHPSNKHFHKLRRGTAGKLNEFFVRLMNLIEEVNTQGLDKPPWASKWELLSKHLRDMDNQKNSE</sequence>